<proteinExistence type="inferred from homology"/>
<feature type="compositionally biased region" description="Gly residues" evidence="4">
    <location>
        <begin position="391"/>
        <end position="409"/>
    </location>
</feature>
<dbReference type="EMBL" id="KN847495">
    <property type="protein sequence ID" value="KIW16233.1"/>
    <property type="molecule type" value="Genomic_DNA"/>
</dbReference>
<feature type="compositionally biased region" description="Basic and acidic residues" evidence="4">
    <location>
        <begin position="353"/>
        <end position="367"/>
    </location>
</feature>
<evidence type="ECO:0000256" key="4">
    <source>
        <dbReference type="SAM" id="MobiDB-lite"/>
    </source>
</evidence>
<feature type="region of interest" description="Disordered" evidence="4">
    <location>
        <begin position="353"/>
        <end position="467"/>
    </location>
</feature>
<feature type="compositionally biased region" description="Gly residues" evidence="4">
    <location>
        <begin position="447"/>
        <end position="458"/>
    </location>
</feature>
<dbReference type="VEuPathDB" id="FungiDB:PV08_06284"/>
<dbReference type="PROSITE" id="PS51344">
    <property type="entry name" value="HTH_TFE_IIE"/>
    <property type="match status" value="1"/>
</dbReference>
<feature type="compositionally biased region" description="Acidic residues" evidence="4">
    <location>
        <begin position="502"/>
        <end position="514"/>
    </location>
</feature>
<dbReference type="AlphaFoldDB" id="A0A0D2BB46"/>
<evidence type="ECO:0000313" key="6">
    <source>
        <dbReference type="EMBL" id="KIW16233.1"/>
    </source>
</evidence>
<dbReference type="STRING" id="91928.A0A0D2BB46"/>
<keyword evidence="7" id="KW-1185">Reference proteome</keyword>
<organism evidence="6 7">
    <name type="scientific">Exophiala spinifera</name>
    <dbReference type="NCBI Taxonomy" id="91928"/>
    <lineage>
        <taxon>Eukaryota</taxon>
        <taxon>Fungi</taxon>
        <taxon>Dikarya</taxon>
        <taxon>Ascomycota</taxon>
        <taxon>Pezizomycotina</taxon>
        <taxon>Eurotiomycetes</taxon>
        <taxon>Chaetothyriomycetidae</taxon>
        <taxon>Chaetothyriales</taxon>
        <taxon>Herpotrichiellaceae</taxon>
        <taxon>Exophiala</taxon>
    </lineage>
</organism>
<dbReference type="InterPro" id="IPR013083">
    <property type="entry name" value="Znf_RING/FYVE/PHD"/>
</dbReference>
<dbReference type="PANTHER" id="PTHR13097">
    <property type="entry name" value="TRANSCRIPTION INITIATION FACTOR IIE, ALPHA SUBUNIT"/>
    <property type="match status" value="1"/>
</dbReference>
<dbReference type="GeneID" id="27333367"/>
<name>A0A0D2BB46_9EURO</name>
<dbReference type="SUPFAM" id="SSF57783">
    <property type="entry name" value="Zinc beta-ribbon"/>
    <property type="match status" value="1"/>
</dbReference>
<keyword evidence="2" id="KW-0805">Transcription regulation</keyword>
<evidence type="ECO:0000256" key="2">
    <source>
        <dbReference type="ARBA" id="ARBA00023015"/>
    </source>
</evidence>
<dbReference type="OrthoDB" id="361102at2759"/>
<protein>
    <recommendedName>
        <fullName evidence="5">HTH TFE/IIEalpha-type domain-containing protein</fullName>
    </recommendedName>
</protein>
<evidence type="ECO:0000256" key="1">
    <source>
        <dbReference type="ARBA" id="ARBA00008947"/>
    </source>
</evidence>
<dbReference type="InterPro" id="IPR017919">
    <property type="entry name" value="TFIIE/TFIIEa_HTH"/>
</dbReference>
<dbReference type="RefSeq" id="XP_016236449.1">
    <property type="nucleotide sequence ID" value="XM_016380622.1"/>
</dbReference>
<feature type="region of interest" description="Disordered" evidence="4">
    <location>
        <begin position="489"/>
        <end position="514"/>
    </location>
</feature>
<dbReference type="Gene3D" id="3.30.40.10">
    <property type="entry name" value="Zinc/RING finger domain, C3HC4 (zinc finger)"/>
    <property type="match status" value="1"/>
</dbReference>
<gene>
    <name evidence="6" type="ORF">PV08_06284</name>
</gene>
<dbReference type="PANTHER" id="PTHR13097:SF7">
    <property type="entry name" value="GENERAL TRANSCRIPTION FACTOR IIE SUBUNIT 1"/>
    <property type="match status" value="1"/>
</dbReference>
<feature type="compositionally biased region" description="Polar residues" evidence="4">
    <location>
        <begin position="436"/>
        <end position="445"/>
    </location>
</feature>
<feature type="compositionally biased region" description="Acidic residues" evidence="4">
    <location>
        <begin position="368"/>
        <end position="388"/>
    </location>
</feature>
<sequence>MEEAKTLIRTAVRTFFHQPRQILIVDALMLHSVLGMDDLSVLLSAQPKDIRSLMTPLRNARLVQTHSRVEVRVGSQRGSPREYYYCPFHPAIDAIKYRIAKLRKKVEALYQQDETKRKDWRCPRCKAEYDELAILDKVGADGFYCDRCGSTLVQNERAAAEDRGHHEKIRRVNDQLKRFDDMILKIDRKDVPENDFQSAWERKKDVPRERGGKEQGQYVEIKRGDARNLKKGPEMVKVENLAINLTSGAEHDREEAERKEERKRLLAKQNQLPAWHTSSAIGPAPSSNGAAVKVESGTGTPESGTADMVLPKKEEDDEDDKKNLNIITDGAAATTTAAANSTLQDEVAAYMAEMERERLEAEKRAKEEDEEDDGDEDDDDDLEFEDVDVVGGVGGSGSGSGSGLGGGSIVGTPAGTGVDNPRPVNGVKREFDDESGPSSDANTPVSFGGGGGAAAGDGGRGDHNKRVKFENGMASAAAAAAAAAVKVEGGGVGVDGNGDGNADSDEDEDFEDAM</sequence>
<evidence type="ECO:0000259" key="5">
    <source>
        <dbReference type="PROSITE" id="PS51344"/>
    </source>
</evidence>
<reference evidence="6 7" key="1">
    <citation type="submission" date="2015-01" db="EMBL/GenBank/DDBJ databases">
        <title>The Genome Sequence of Exophiala spinifera CBS89968.</title>
        <authorList>
            <consortium name="The Broad Institute Genomics Platform"/>
            <person name="Cuomo C."/>
            <person name="de Hoog S."/>
            <person name="Gorbushina A."/>
            <person name="Stielow B."/>
            <person name="Teixiera M."/>
            <person name="Abouelleil A."/>
            <person name="Chapman S.B."/>
            <person name="Priest M."/>
            <person name="Young S.K."/>
            <person name="Wortman J."/>
            <person name="Nusbaum C."/>
            <person name="Birren B."/>
        </authorList>
    </citation>
    <scope>NUCLEOTIDE SEQUENCE [LARGE SCALE GENOMIC DNA]</scope>
    <source>
        <strain evidence="6 7">CBS 89968</strain>
    </source>
</reference>
<dbReference type="HOGENOM" id="CLU_035744_1_0_1"/>
<feature type="region of interest" description="Disordered" evidence="4">
    <location>
        <begin position="248"/>
        <end position="324"/>
    </location>
</feature>
<evidence type="ECO:0000313" key="7">
    <source>
        <dbReference type="Proteomes" id="UP000053328"/>
    </source>
</evidence>
<dbReference type="InterPro" id="IPR039997">
    <property type="entry name" value="TFE"/>
</dbReference>
<dbReference type="InterPro" id="IPR024550">
    <property type="entry name" value="TFIIEa/SarR/Rpc3_HTH_dom"/>
</dbReference>
<feature type="domain" description="HTH TFE/IIEalpha-type" evidence="5">
    <location>
        <begin position="4"/>
        <end position="96"/>
    </location>
</feature>
<feature type="compositionally biased region" description="Polar residues" evidence="4">
    <location>
        <begin position="269"/>
        <end position="289"/>
    </location>
</feature>
<evidence type="ECO:0000256" key="3">
    <source>
        <dbReference type="ARBA" id="ARBA00023163"/>
    </source>
</evidence>
<dbReference type="InterPro" id="IPR002853">
    <property type="entry name" value="TFIIE_asu"/>
</dbReference>
<feature type="compositionally biased region" description="Gly residues" evidence="4">
    <location>
        <begin position="489"/>
        <end position="499"/>
    </location>
</feature>
<feature type="compositionally biased region" description="Basic and acidic residues" evidence="4">
    <location>
        <begin position="249"/>
        <end position="264"/>
    </location>
</feature>
<comment type="similarity">
    <text evidence="1">Belongs to the TFIIE alpha subunit family.</text>
</comment>
<keyword evidence="3" id="KW-0804">Transcription</keyword>
<accession>A0A0D2BB46</accession>
<dbReference type="Proteomes" id="UP000053328">
    <property type="component" value="Unassembled WGS sequence"/>
</dbReference>
<dbReference type="SMART" id="SM00531">
    <property type="entry name" value="TFIIE"/>
    <property type="match status" value="1"/>
</dbReference>
<dbReference type="GO" id="GO:0005673">
    <property type="term" value="C:transcription factor TFIIE complex"/>
    <property type="evidence" value="ECO:0007669"/>
    <property type="project" value="TreeGrafter"/>
</dbReference>
<dbReference type="GO" id="GO:0006367">
    <property type="term" value="P:transcription initiation at RNA polymerase II promoter"/>
    <property type="evidence" value="ECO:0007669"/>
    <property type="project" value="InterPro"/>
</dbReference>
<dbReference type="Pfam" id="PF02002">
    <property type="entry name" value="TFIIE_alpha"/>
    <property type="match status" value="1"/>
</dbReference>